<comment type="caution">
    <text evidence="2">The sequence shown here is derived from an EMBL/GenBank/DDBJ whole genome shotgun (WGS) entry which is preliminary data.</text>
</comment>
<accession>A0A8H3PJ85</accession>
<feature type="compositionally biased region" description="Polar residues" evidence="1">
    <location>
        <begin position="64"/>
        <end position="82"/>
    </location>
</feature>
<gene>
    <name evidence="2" type="ORF">ALECFALPRED_009557</name>
</gene>
<evidence type="ECO:0000313" key="3">
    <source>
        <dbReference type="Proteomes" id="UP000664203"/>
    </source>
</evidence>
<reference evidence="2" key="1">
    <citation type="submission" date="2021-03" db="EMBL/GenBank/DDBJ databases">
        <authorList>
            <person name="Tagirdzhanova G."/>
        </authorList>
    </citation>
    <scope>NUCLEOTIDE SEQUENCE</scope>
</reference>
<evidence type="ECO:0000313" key="2">
    <source>
        <dbReference type="EMBL" id="CAF9942182.1"/>
    </source>
</evidence>
<sequence length="265" mass="31277">MTSSTSTPRYVPPQRRSPTYRGQPYLTYEDLHTRYSPPNSPRIRMPQIQRSLSAEDLYRRFQKNQSENQKPQGQEQPDNTAYSPPPPLRNLEALRRRPPRVLEQTLRPILSPRLPDPPVFNDTDRSKFEDWKLRIQNKLLLNRDHYPTDAFQINYVISRLAEKANEHTISRRRKCTATPYNTAQDILNQLNDLYETPLHLLQEANAHICEELKQGAEQSFPEFYTKFMRYAADDQSQKRHLIRCLEGNITKRLREAHMMMSTGRD</sequence>
<protein>
    <submittedName>
        <fullName evidence="2">Uncharacterized protein</fullName>
    </submittedName>
</protein>
<evidence type="ECO:0000256" key="1">
    <source>
        <dbReference type="SAM" id="MobiDB-lite"/>
    </source>
</evidence>
<dbReference type="OrthoDB" id="5464544at2759"/>
<keyword evidence="3" id="KW-1185">Reference proteome</keyword>
<feature type="region of interest" description="Disordered" evidence="1">
    <location>
        <begin position="1"/>
        <end position="51"/>
    </location>
</feature>
<dbReference type="EMBL" id="CAJPDR010000727">
    <property type="protein sequence ID" value="CAF9942182.1"/>
    <property type="molecule type" value="Genomic_DNA"/>
</dbReference>
<dbReference type="Proteomes" id="UP000664203">
    <property type="component" value="Unassembled WGS sequence"/>
</dbReference>
<dbReference type="AlphaFoldDB" id="A0A8H3PJ85"/>
<name>A0A8H3PJ85_9LECA</name>
<proteinExistence type="predicted"/>
<feature type="region of interest" description="Disordered" evidence="1">
    <location>
        <begin position="64"/>
        <end position="95"/>
    </location>
</feature>
<organism evidence="2 3">
    <name type="scientific">Alectoria fallacina</name>
    <dbReference type="NCBI Taxonomy" id="1903189"/>
    <lineage>
        <taxon>Eukaryota</taxon>
        <taxon>Fungi</taxon>
        <taxon>Dikarya</taxon>
        <taxon>Ascomycota</taxon>
        <taxon>Pezizomycotina</taxon>
        <taxon>Lecanoromycetes</taxon>
        <taxon>OSLEUM clade</taxon>
        <taxon>Lecanoromycetidae</taxon>
        <taxon>Lecanorales</taxon>
        <taxon>Lecanorineae</taxon>
        <taxon>Parmeliaceae</taxon>
        <taxon>Alectoria</taxon>
    </lineage>
</organism>